<name>A0ABZ2RTZ9_9BACT</name>
<evidence type="ECO:0000256" key="1">
    <source>
        <dbReference type="ARBA" id="ARBA00023015"/>
    </source>
</evidence>
<gene>
    <name evidence="5" type="ORF">WG617_00495</name>
</gene>
<dbReference type="EMBL" id="CP148067">
    <property type="protein sequence ID" value="WXL29120.1"/>
    <property type="molecule type" value="Genomic_DNA"/>
</dbReference>
<dbReference type="InterPro" id="IPR028082">
    <property type="entry name" value="Peripla_BP_I"/>
</dbReference>
<dbReference type="InterPro" id="IPR010982">
    <property type="entry name" value="Lambda_DNA-bd_dom_sf"/>
</dbReference>
<evidence type="ECO:0000313" key="5">
    <source>
        <dbReference type="EMBL" id="WXL29120.1"/>
    </source>
</evidence>
<keyword evidence="6" id="KW-1185">Reference proteome</keyword>
<dbReference type="Proteomes" id="UP001477443">
    <property type="component" value="Chromosome"/>
</dbReference>
<organism evidence="5 6">
    <name type="scientific">Mycoplasmopsis felifaucium</name>
    <dbReference type="NCBI Taxonomy" id="35768"/>
    <lineage>
        <taxon>Bacteria</taxon>
        <taxon>Bacillati</taxon>
        <taxon>Mycoplasmatota</taxon>
        <taxon>Mycoplasmoidales</taxon>
        <taxon>Metamycoplasmataceae</taxon>
        <taxon>Mycoplasmopsis</taxon>
    </lineage>
</organism>
<dbReference type="SUPFAM" id="SSF47413">
    <property type="entry name" value="lambda repressor-like DNA-binding domains"/>
    <property type="match status" value="1"/>
</dbReference>
<dbReference type="InterPro" id="IPR000843">
    <property type="entry name" value="HTH_LacI"/>
</dbReference>
<dbReference type="RefSeq" id="WP_338822723.1">
    <property type="nucleotide sequence ID" value="NZ_CP148067.1"/>
</dbReference>
<accession>A0ABZ2RTZ9</accession>
<dbReference type="Gene3D" id="1.10.260.40">
    <property type="entry name" value="lambda repressor-like DNA-binding domains"/>
    <property type="match status" value="1"/>
</dbReference>
<protein>
    <submittedName>
        <fullName evidence="5">LacI family DNA-binding transcriptional regulator</fullName>
    </submittedName>
</protein>
<keyword evidence="3" id="KW-0804">Transcription</keyword>
<dbReference type="SMART" id="SM00354">
    <property type="entry name" value="HTH_LACI"/>
    <property type="match status" value="1"/>
</dbReference>
<feature type="domain" description="HTH lacI-type" evidence="4">
    <location>
        <begin position="7"/>
        <end position="57"/>
    </location>
</feature>
<evidence type="ECO:0000313" key="6">
    <source>
        <dbReference type="Proteomes" id="UP001477443"/>
    </source>
</evidence>
<dbReference type="PANTHER" id="PTHR30146">
    <property type="entry name" value="LACI-RELATED TRANSCRIPTIONAL REPRESSOR"/>
    <property type="match status" value="1"/>
</dbReference>
<keyword evidence="2 5" id="KW-0238">DNA-binding</keyword>
<dbReference type="GO" id="GO:0003677">
    <property type="term" value="F:DNA binding"/>
    <property type="evidence" value="ECO:0007669"/>
    <property type="project" value="UniProtKB-KW"/>
</dbReference>
<dbReference type="CDD" id="cd01392">
    <property type="entry name" value="HTH_LacI"/>
    <property type="match status" value="1"/>
</dbReference>
<evidence type="ECO:0000259" key="4">
    <source>
        <dbReference type="PROSITE" id="PS50932"/>
    </source>
</evidence>
<dbReference type="Gene3D" id="3.40.50.2300">
    <property type="match status" value="2"/>
</dbReference>
<proteinExistence type="predicted"/>
<sequence>MKNFSYKDISKLAKVSISTVSRFYNGGYVSKNTKQKIGEIVKEHNYYPNHGARLIRGHDNSIFVIVPEWYDNSCTQVMNGIQQGAKKYNERVIVTFTEPTYENYIETVKYVISWRPRSIVFFLPTNDREKILAYIKENVSDCATLIYNEQNSDFNCVSIDYENSFYSITKKFAEYIEDGQKIILPIDNKLDEHQQEMRKKGFEKAARELGLNYEIAILENKNVKKFKEFLNYLNKENIVNVVASTHEVFINLVSSADKNLRLTDISYVSIYDYQSKYKCKIFIDYPQIGMEITRILNDFIHTGETQSKVFKPLISFK</sequence>
<keyword evidence="1" id="KW-0805">Transcription regulation</keyword>
<dbReference type="PROSITE" id="PS50932">
    <property type="entry name" value="HTH_LACI_2"/>
    <property type="match status" value="1"/>
</dbReference>
<dbReference type="Pfam" id="PF00356">
    <property type="entry name" value="LacI"/>
    <property type="match status" value="1"/>
</dbReference>
<dbReference type="SUPFAM" id="SSF53822">
    <property type="entry name" value="Periplasmic binding protein-like I"/>
    <property type="match status" value="1"/>
</dbReference>
<reference evidence="5" key="1">
    <citation type="submission" date="2024-03" db="EMBL/GenBank/DDBJ databases">
        <title>Complete genome sequence of Mycoplasma felifaucium Z921 isolated from the trachea of a cheetah.</title>
        <authorList>
            <person name="Spergser J."/>
        </authorList>
    </citation>
    <scope>NUCLEOTIDE SEQUENCE [LARGE SCALE GENOMIC DNA]</scope>
    <source>
        <strain evidence="5">Z921</strain>
    </source>
</reference>
<evidence type="ECO:0000256" key="3">
    <source>
        <dbReference type="ARBA" id="ARBA00023163"/>
    </source>
</evidence>
<evidence type="ECO:0000256" key="2">
    <source>
        <dbReference type="ARBA" id="ARBA00023125"/>
    </source>
</evidence>
<dbReference type="PANTHER" id="PTHR30146:SF154">
    <property type="entry name" value="TRANSCRIPTION REGULATOR, MEMBER OF GALR FAMILY"/>
    <property type="match status" value="1"/>
</dbReference>